<keyword evidence="1 7" id="KW-0378">Hydrolase</keyword>
<dbReference type="Pfam" id="PF00387">
    <property type="entry name" value="PI-PLC-Y"/>
    <property type="match status" value="1"/>
</dbReference>
<feature type="region of interest" description="Disordered" evidence="10">
    <location>
        <begin position="889"/>
        <end position="924"/>
    </location>
</feature>
<dbReference type="SMART" id="SM00239">
    <property type="entry name" value="C2"/>
    <property type="match status" value="1"/>
</dbReference>
<dbReference type="InterPro" id="IPR011992">
    <property type="entry name" value="EF-hand-dom_pair"/>
</dbReference>
<keyword evidence="9" id="KW-0479">Metal-binding</keyword>
<dbReference type="CDD" id="cd13361">
    <property type="entry name" value="PH_PLC_beta"/>
    <property type="match status" value="1"/>
</dbReference>
<feature type="region of interest" description="Disordered" evidence="10">
    <location>
        <begin position="517"/>
        <end position="538"/>
    </location>
</feature>
<dbReference type="PROSITE" id="PS50007">
    <property type="entry name" value="PIPLC_X_DOMAIN"/>
    <property type="match status" value="1"/>
</dbReference>
<feature type="binding site" evidence="9">
    <location>
        <position position="357"/>
    </location>
    <ligand>
        <name>Ca(2+)</name>
        <dbReference type="ChEBI" id="CHEBI:29108"/>
    </ligand>
</feature>
<dbReference type="Proteomes" id="UP000515152">
    <property type="component" value="Chromosome 14"/>
</dbReference>
<dbReference type="FunFam" id="2.60.40.150:FF:000008">
    <property type="entry name" value="1-phosphatidylinositol 4,5-bisphosphate phosphodiesterase"/>
    <property type="match status" value="1"/>
</dbReference>
<feature type="binding site" evidence="9">
    <location>
        <position position="359"/>
    </location>
    <ligand>
        <name>Ca(2+)</name>
        <dbReference type="ChEBI" id="CHEBI:29108"/>
    </ligand>
</feature>
<dbReference type="InterPro" id="IPR037862">
    <property type="entry name" value="PLC-beta_PH"/>
</dbReference>
<dbReference type="SUPFAM" id="SSF47473">
    <property type="entry name" value="EF-hand"/>
    <property type="match status" value="1"/>
</dbReference>
<dbReference type="PROSITE" id="PS50004">
    <property type="entry name" value="C2"/>
    <property type="match status" value="1"/>
</dbReference>
<feature type="compositionally biased region" description="Basic and acidic residues" evidence="10">
    <location>
        <begin position="1113"/>
        <end position="1126"/>
    </location>
</feature>
<reference evidence="14 15" key="1">
    <citation type="submission" date="2025-04" db="UniProtKB">
        <authorList>
            <consortium name="RefSeq"/>
        </authorList>
    </citation>
    <scope>IDENTIFICATION</scope>
</reference>
<dbReference type="InterPro" id="IPR053945">
    <property type="entry name" value="PLCB1-4-like_EFh"/>
</dbReference>
<organism evidence="13 15">
    <name type="scientific">Clupea harengus</name>
    <name type="common">Atlantic herring</name>
    <dbReference type="NCBI Taxonomy" id="7950"/>
    <lineage>
        <taxon>Eukaryota</taxon>
        <taxon>Metazoa</taxon>
        <taxon>Chordata</taxon>
        <taxon>Craniata</taxon>
        <taxon>Vertebrata</taxon>
        <taxon>Euteleostomi</taxon>
        <taxon>Actinopterygii</taxon>
        <taxon>Neopterygii</taxon>
        <taxon>Teleostei</taxon>
        <taxon>Clupei</taxon>
        <taxon>Clupeiformes</taxon>
        <taxon>Clupeoidei</taxon>
        <taxon>Clupeidae</taxon>
        <taxon>Clupea</taxon>
    </lineage>
</organism>
<dbReference type="SUPFAM" id="SSF69989">
    <property type="entry name" value="C-terminal domain of PLC-beta"/>
    <property type="match status" value="1"/>
</dbReference>
<evidence type="ECO:0000313" key="13">
    <source>
        <dbReference type="Proteomes" id="UP000515152"/>
    </source>
</evidence>
<dbReference type="InterPro" id="IPR000909">
    <property type="entry name" value="PLipase_C_PInositol-sp_X_dom"/>
</dbReference>
<dbReference type="GO" id="GO:0051209">
    <property type="term" value="P:release of sequestered calcium ion into cytosol"/>
    <property type="evidence" value="ECO:0007669"/>
    <property type="project" value="TreeGrafter"/>
</dbReference>
<keyword evidence="4 7" id="KW-0807">Transducer</keyword>
<dbReference type="CDD" id="cd16211">
    <property type="entry name" value="EFh_PI-PLCbeta4"/>
    <property type="match status" value="1"/>
</dbReference>
<feature type="active site" evidence="8">
    <location>
        <position position="374"/>
    </location>
</feature>
<dbReference type="GO" id="GO:0048015">
    <property type="term" value="P:phosphatidylinositol-mediated signaling"/>
    <property type="evidence" value="ECO:0007669"/>
    <property type="project" value="TreeGrafter"/>
</dbReference>
<dbReference type="SMART" id="SM00148">
    <property type="entry name" value="PLCXc"/>
    <property type="match status" value="1"/>
</dbReference>
<dbReference type="PIRSF" id="PIRSF000956">
    <property type="entry name" value="PLC-beta"/>
    <property type="match status" value="1"/>
</dbReference>
<evidence type="ECO:0000259" key="12">
    <source>
        <dbReference type="PROSITE" id="PS50008"/>
    </source>
</evidence>
<sequence>MARAYEFNWQKPLPSFMQEGAYFDRFEEDPFVFEPQCFFKVDEFGFFLTWKSEGKEGQVLECSLINSIRSSIPKDPKTSASLEAMGRSESELEGCTLCICSGPDLINLTFTFMVAQSVNVTKQWTEGLRSLIHNFRANNVCPMTCLRKHWMRLSFLTNVNGKIPVRSITRTFASGKTEKGIFQALKDLGLPSGKNDEIDHLVFTFDKFYALTQKICPRIDIEELFKKINGGKSDYLNVDQLVCFLNENQRDPRLNEILFPIYDFKRALQIAEQYEPDEKLKRKGLMSSDGFCRYLMSDENAPVYQDRLELYQDMDHPLAHYFISSSHNTYLTGRQFGGKSSVEIYRQVLLSGCRCVELDCWDGKGEDQEPIITHGKAMCTDILFKDAIQAIKETAFVTSEYPVILSFENHCSKPQQYKLARYCEDIFGDLLLREALEGFPASEMEPGRPLPSPRDLRRKILIKNRRMKPEAEQKELEDFKRHMEAGELSSFPSAEENEGEAFNEVDEAHPELQLGEAFCSSEPSGPEEEESGRKMTQDEVEISEAPYQENGKKVGEANMDVQELINSYHYVAATTNVHPYLSSIVNYAQAVKFLGFEVAEDNNIHHNMSSFNETVGLGLLKTSAIEFVNYNKRQMSRLYPKGGRVDSSNYMPQIFWNAGCQMVALNFQTPDLSMQLNQGKFEYNGSCGYLLKPDFMQRPDRMFDPFSETPVDGVIAAMCSVQVFSGQFLSDKKIGTYVEVDMYGLPTDTIRKEFRTKMVMNNGLNPLYNSEPFEFRKVILPDLAVLRIAVYDDNNKLIGQRILPLDGLQAGYRHISLRNEGNKPLSLPTVFCNIVLKTYVPDGFGAIVDALSDPKRFLSVTEKRVDQMKAMGIEECDIVDVLSDSSKSDKKRKVSQVKASVSPCGSPELRHTSTAGQQPAGSSAATDTALLVHPVSVDDLKQTKTYLKLVKEQQRGLSALKKKHAKEQLVMQRTHSTQVDRIVSQHNKEKGTLEKQLEKAVKKASEKNSSHLKMETDFKLQTVSAEHKEKVNELVSQQCGEWSGLIGGHGAESQALRDQHVLQQCELLKALLASLQQQHRQQLQLIHNQHGKEVRAKQAKSSMESGKAISQDKSIKNKAERERRVRELNSCNTKKFLEERKRLYMKQSEETEQLQKAQREQQDKLEKCIEQLLRSHHSKYHSEGQQDAEREERGKTTGKPQ</sequence>
<dbReference type="SUPFAM" id="SSF49562">
    <property type="entry name" value="C2 domain (Calcium/lipid-binding domain, CaLB)"/>
    <property type="match status" value="1"/>
</dbReference>
<keyword evidence="2 7" id="KW-0442">Lipid degradation</keyword>
<feature type="domain" description="PI-PLC Y-box" evidence="12">
    <location>
        <begin position="581"/>
        <end position="697"/>
    </location>
</feature>
<evidence type="ECO:0000256" key="3">
    <source>
        <dbReference type="ARBA" id="ARBA00023098"/>
    </source>
</evidence>
<dbReference type="AlphaFoldDB" id="A0A6P8G874"/>
<dbReference type="Gene3D" id="1.10.238.10">
    <property type="entry name" value="EF-hand"/>
    <property type="match status" value="1"/>
</dbReference>
<comment type="catalytic activity">
    <reaction evidence="6">
        <text>a 1,2-diacyl-sn-glycero-3-phospho-(1D-myo-inositol) + H2O = 1D-myo-inositol 1-phosphate + a 1,2-diacyl-sn-glycerol + H(+)</text>
        <dbReference type="Rhea" id="RHEA:43484"/>
        <dbReference type="ChEBI" id="CHEBI:15377"/>
        <dbReference type="ChEBI" id="CHEBI:15378"/>
        <dbReference type="ChEBI" id="CHEBI:17815"/>
        <dbReference type="ChEBI" id="CHEBI:57880"/>
        <dbReference type="ChEBI" id="CHEBI:58433"/>
    </reaction>
    <physiologicalReaction direction="left-to-right" evidence="6">
        <dbReference type="Rhea" id="RHEA:43485"/>
    </physiologicalReaction>
</comment>
<evidence type="ECO:0000313" key="15">
    <source>
        <dbReference type="RefSeq" id="XP_031435589.1"/>
    </source>
</evidence>
<dbReference type="Gene3D" id="2.60.40.150">
    <property type="entry name" value="C2 domain"/>
    <property type="match status" value="1"/>
</dbReference>
<dbReference type="InterPro" id="IPR017946">
    <property type="entry name" value="PLC-like_Pdiesterase_TIM-brl"/>
</dbReference>
<evidence type="ECO:0000256" key="9">
    <source>
        <dbReference type="PIRSR" id="PIRSR000956-2"/>
    </source>
</evidence>
<dbReference type="PANTHER" id="PTHR10336:SF36">
    <property type="entry name" value="1-PHOSPHATIDYLINOSITOL 4,5-BISPHOSPHATE PHOSPHODIESTERASE BETA-4"/>
    <property type="match status" value="1"/>
</dbReference>
<dbReference type="FunFam" id="3.20.20.190:FF:000005">
    <property type="entry name" value="1-phosphatidylinositol 4,5-bisphosphate phosphodiesterase"/>
    <property type="match status" value="1"/>
</dbReference>
<dbReference type="SUPFAM" id="SSF50729">
    <property type="entry name" value="PH domain-like"/>
    <property type="match status" value="1"/>
</dbReference>
<dbReference type="FunFam" id="2.30.29.240:FF:000001">
    <property type="entry name" value="1-phosphatidylinositol 4,5-bisphosphate phosphodiesterase"/>
    <property type="match status" value="1"/>
</dbReference>
<dbReference type="PRINTS" id="PR00390">
    <property type="entry name" value="PHPHLIPASEC"/>
</dbReference>
<dbReference type="RefSeq" id="XP_031435589.1">
    <property type="nucleotide sequence ID" value="XM_031579729.2"/>
</dbReference>
<evidence type="ECO:0000256" key="1">
    <source>
        <dbReference type="ARBA" id="ARBA00022801"/>
    </source>
</evidence>
<evidence type="ECO:0000256" key="4">
    <source>
        <dbReference type="ARBA" id="ARBA00023224"/>
    </source>
</evidence>
<dbReference type="GO" id="GO:0046488">
    <property type="term" value="P:phosphatidylinositol metabolic process"/>
    <property type="evidence" value="ECO:0007669"/>
    <property type="project" value="TreeGrafter"/>
</dbReference>
<dbReference type="GO" id="GO:0004435">
    <property type="term" value="F:phosphatidylinositol-4,5-bisphosphate phospholipase C activity"/>
    <property type="evidence" value="ECO:0007669"/>
    <property type="project" value="UniProtKB-UniRule"/>
</dbReference>
<dbReference type="Pfam" id="PF22631">
    <property type="entry name" value="PLCB1-4-like_EFh"/>
    <property type="match status" value="1"/>
</dbReference>
<evidence type="ECO:0000256" key="8">
    <source>
        <dbReference type="PIRSR" id="PIRSR000956-1"/>
    </source>
</evidence>
<feature type="binding site" evidence="9">
    <location>
        <position position="328"/>
    </location>
    <ligand>
        <name>Ca(2+)</name>
        <dbReference type="ChEBI" id="CHEBI:29108"/>
    </ligand>
</feature>
<dbReference type="PROSITE" id="PS50008">
    <property type="entry name" value="PIPLC_Y_DOMAIN"/>
    <property type="match status" value="1"/>
</dbReference>
<feature type="binding site" evidence="9">
    <location>
        <position position="408"/>
    </location>
    <ligand>
        <name>Ca(2+)</name>
        <dbReference type="ChEBI" id="CHEBI:29108"/>
    </ligand>
</feature>
<keyword evidence="3 7" id="KW-0443">Lipid metabolism</keyword>
<comment type="cofactor">
    <cofactor evidence="9">
        <name>Ca(2+)</name>
        <dbReference type="ChEBI" id="CHEBI:29108"/>
    </cofactor>
    <text evidence="9">Binds 1 Ca(2+) ion per subunit.</text>
</comment>
<feature type="region of interest" description="Disordered" evidence="10">
    <location>
        <begin position="1098"/>
        <end position="1126"/>
    </location>
</feature>
<dbReference type="GO" id="GO:0005509">
    <property type="term" value="F:calcium ion binding"/>
    <property type="evidence" value="ECO:0007669"/>
    <property type="project" value="UniProtKB-UniRule"/>
</dbReference>
<evidence type="ECO:0000256" key="7">
    <source>
        <dbReference type="PIRNR" id="PIRNR000956"/>
    </source>
</evidence>
<dbReference type="CDD" id="cd00275">
    <property type="entry name" value="C2_PLC_like"/>
    <property type="match status" value="1"/>
</dbReference>
<dbReference type="InterPro" id="IPR001711">
    <property type="entry name" value="PLipase_C_Pinositol-sp_Y"/>
</dbReference>
<feature type="region of interest" description="Disordered" evidence="10">
    <location>
        <begin position="1170"/>
        <end position="1201"/>
    </location>
</feature>
<dbReference type="InterPro" id="IPR035892">
    <property type="entry name" value="C2_domain_sf"/>
</dbReference>
<dbReference type="Pfam" id="PF17787">
    <property type="entry name" value="PH_14"/>
    <property type="match status" value="1"/>
</dbReference>
<dbReference type="InterPro" id="IPR016280">
    <property type="entry name" value="PLC-beta"/>
</dbReference>
<gene>
    <name evidence="14 15" type="primary">LOC105909428</name>
</gene>
<accession>A0A6P8G874</accession>
<comment type="catalytic activity">
    <reaction evidence="5">
        <text>a 1,2-diacyl-sn-glycero-3-phospho-(1D-myo-inositol-4,5-bisphosphate) + H2O = 1D-myo-inositol 1,4,5-trisphosphate + a 1,2-diacyl-sn-glycerol + H(+)</text>
        <dbReference type="Rhea" id="RHEA:33179"/>
        <dbReference type="ChEBI" id="CHEBI:15377"/>
        <dbReference type="ChEBI" id="CHEBI:15378"/>
        <dbReference type="ChEBI" id="CHEBI:17815"/>
        <dbReference type="ChEBI" id="CHEBI:58456"/>
        <dbReference type="ChEBI" id="CHEBI:203600"/>
        <dbReference type="EC" id="3.1.4.11"/>
    </reaction>
    <physiologicalReaction direction="left-to-right" evidence="5">
        <dbReference type="Rhea" id="RHEA:33180"/>
    </physiologicalReaction>
</comment>
<evidence type="ECO:0000256" key="5">
    <source>
        <dbReference type="ARBA" id="ARBA00023674"/>
    </source>
</evidence>
<keyword evidence="13" id="KW-1185">Reference proteome</keyword>
<evidence type="ECO:0000256" key="6">
    <source>
        <dbReference type="ARBA" id="ARBA00023726"/>
    </source>
</evidence>
<protein>
    <recommendedName>
        <fullName evidence="7">1-phosphatidylinositol 4,5-bisphosphate phosphodiesterase</fullName>
        <ecNumber evidence="7">3.1.4.11</ecNumber>
    </recommendedName>
</protein>
<dbReference type="InterPro" id="IPR042531">
    <property type="entry name" value="PLC-beta_C_sf"/>
</dbReference>
<feature type="compositionally biased region" description="Basic and acidic residues" evidence="10">
    <location>
        <begin position="1180"/>
        <end position="1195"/>
    </location>
</feature>
<dbReference type="InterPro" id="IPR001192">
    <property type="entry name" value="PI-PLC_fam"/>
</dbReference>
<dbReference type="Gene3D" id="2.30.29.240">
    <property type="match status" value="1"/>
</dbReference>
<dbReference type="CTD" id="100537538"/>
<dbReference type="InterPro" id="IPR000008">
    <property type="entry name" value="C2_dom"/>
</dbReference>
<name>A0A6P8G874_CLUHA</name>
<dbReference type="EC" id="3.1.4.11" evidence="7"/>
<dbReference type="FunFam" id="1.10.238.10:FF:000024">
    <property type="entry name" value="1-phosphatidylinositol 4,5-bisphosphate phosphodiesterase"/>
    <property type="match status" value="1"/>
</dbReference>
<dbReference type="RefSeq" id="XP_031435588.1">
    <property type="nucleotide sequence ID" value="XM_031579728.2"/>
</dbReference>
<keyword evidence="9" id="KW-0106">Calcium</keyword>
<evidence type="ECO:0000313" key="14">
    <source>
        <dbReference type="RefSeq" id="XP_031435588.1"/>
    </source>
</evidence>
<dbReference type="PANTHER" id="PTHR10336">
    <property type="entry name" value="PHOSPHOINOSITIDE-SPECIFIC PHOSPHOLIPASE C FAMILY PROTEIN"/>
    <property type="match status" value="1"/>
</dbReference>
<evidence type="ECO:0000256" key="2">
    <source>
        <dbReference type="ARBA" id="ARBA00022963"/>
    </source>
</evidence>
<evidence type="ECO:0000256" key="10">
    <source>
        <dbReference type="SAM" id="MobiDB-lite"/>
    </source>
</evidence>
<dbReference type="OrthoDB" id="269822at2759"/>
<dbReference type="CDD" id="cd08591">
    <property type="entry name" value="PI-PLCc_beta"/>
    <property type="match status" value="1"/>
</dbReference>
<dbReference type="SUPFAM" id="SSF51695">
    <property type="entry name" value="PLC-like phosphodiesterases"/>
    <property type="match status" value="1"/>
</dbReference>
<dbReference type="GO" id="GO:0016042">
    <property type="term" value="P:lipid catabolic process"/>
    <property type="evidence" value="ECO:0007669"/>
    <property type="project" value="UniProtKB-KW"/>
</dbReference>
<proteinExistence type="predicted"/>
<evidence type="ECO:0000259" key="11">
    <source>
        <dbReference type="PROSITE" id="PS50004"/>
    </source>
</evidence>
<dbReference type="Pfam" id="PF00388">
    <property type="entry name" value="PI-PLC-X"/>
    <property type="match status" value="1"/>
</dbReference>
<dbReference type="Gene3D" id="3.20.20.190">
    <property type="entry name" value="Phosphatidylinositol (PI) phosphodiesterase"/>
    <property type="match status" value="1"/>
</dbReference>
<dbReference type="GeneID" id="105909428"/>
<dbReference type="Gene3D" id="1.20.1230.10">
    <property type="entry name" value="Phospholipase C beta, distal C-terminal domain"/>
    <property type="match status" value="1"/>
</dbReference>
<feature type="domain" description="C2" evidence="11">
    <location>
        <begin position="698"/>
        <end position="825"/>
    </location>
</feature>
<feature type="compositionally biased region" description="Polar residues" evidence="10">
    <location>
        <begin position="912"/>
        <end position="924"/>
    </location>
</feature>
<dbReference type="SMART" id="SM00149">
    <property type="entry name" value="PLCYc"/>
    <property type="match status" value="1"/>
</dbReference>
<feature type="active site" evidence="8">
    <location>
        <position position="327"/>
    </location>
</feature>